<dbReference type="EMBL" id="GGMR01010113">
    <property type="protein sequence ID" value="MBY22732.1"/>
    <property type="molecule type" value="Transcribed_RNA"/>
</dbReference>
<feature type="compositionally biased region" description="Low complexity" evidence="1">
    <location>
        <begin position="118"/>
        <end position="132"/>
    </location>
</feature>
<accession>A0A2S2P097</accession>
<sequence length="201" mass="22761">MIIQCTKPNKRDGKLYDITKVGGPYRKESQSRKASKIWSECDSSNSESDELLLPRKRMVKRIYTPENSPLKKNKKHKNQINNKEIEEPALPPPPTFSIDKRSDSDVISSEKVDDIGENSVSSNSFNVHSTNTGSKKKKKMSQATTPEESNFFINESNIRGTDFSQNSPIFSTVVTSNFIDLNQSVENQDIIGNICTYYFLL</sequence>
<protein>
    <submittedName>
        <fullName evidence="2">Uncharacterized protein</fullName>
    </submittedName>
</protein>
<feature type="compositionally biased region" description="Basic and acidic residues" evidence="1">
    <location>
        <begin position="98"/>
        <end position="114"/>
    </location>
</feature>
<proteinExistence type="predicted"/>
<name>A0A2S2P097_SCHGA</name>
<reference evidence="2" key="1">
    <citation type="submission" date="2018-04" db="EMBL/GenBank/DDBJ databases">
        <title>Transcriptome of Schizaphis graminum biotype I.</title>
        <authorList>
            <person name="Scully E.D."/>
            <person name="Geib S.M."/>
            <person name="Palmer N.A."/>
            <person name="Koch K."/>
            <person name="Bradshaw J."/>
            <person name="Heng-Moss T."/>
            <person name="Sarath G."/>
        </authorList>
    </citation>
    <scope>NUCLEOTIDE SEQUENCE</scope>
</reference>
<organism evidence="2">
    <name type="scientific">Schizaphis graminum</name>
    <name type="common">Green bug aphid</name>
    <dbReference type="NCBI Taxonomy" id="13262"/>
    <lineage>
        <taxon>Eukaryota</taxon>
        <taxon>Metazoa</taxon>
        <taxon>Ecdysozoa</taxon>
        <taxon>Arthropoda</taxon>
        <taxon>Hexapoda</taxon>
        <taxon>Insecta</taxon>
        <taxon>Pterygota</taxon>
        <taxon>Neoptera</taxon>
        <taxon>Paraneoptera</taxon>
        <taxon>Hemiptera</taxon>
        <taxon>Sternorrhyncha</taxon>
        <taxon>Aphidomorpha</taxon>
        <taxon>Aphidoidea</taxon>
        <taxon>Aphididae</taxon>
        <taxon>Aphidini</taxon>
        <taxon>Schizaphis</taxon>
    </lineage>
</organism>
<gene>
    <name evidence="2" type="ORF">g.72559</name>
</gene>
<evidence type="ECO:0000313" key="2">
    <source>
        <dbReference type="EMBL" id="MBY22732.1"/>
    </source>
</evidence>
<feature type="region of interest" description="Disordered" evidence="1">
    <location>
        <begin position="62"/>
        <end position="148"/>
    </location>
</feature>
<evidence type="ECO:0000256" key="1">
    <source>
        <dbReference type="SAM" id="MobiDB-lite"/>
    </source>
</evidence>
<dbReference type="AlphaFoldDB" id="A0A2S2P097"/>